<gene>
    <name evidence="1" type="ORF">AF332_24390</name>
</gene>
<sequence>MFHGPENKWDTKKIDRKTYSNKMRFFGLFLLLIFTPLTPCMDPRGYLKHQHADQSCNQDIDSGKYLKPPVANPAIITENSPLADNDNPAFRASCLDRPYQCPPKYPAREAFTA</sequence>
<name>A0A0M0GIH3_SPOGL</name>
<dbReference type="PATRIC" id="fig|1459.3.peg.5377"/>
<comment type="caution">
    <text evidence="1">The sequence shown here is derived from an EMBL/GenBank/DDBJ whole genome shotgun (WGS) entry which is preliminary data.</text>
</comment>
<evidence type="ECO:0000313" key="1">
    <source>
        <dbReference type="EMBL" id="KON89649.1"/>
    </source>
</evidence>
<accession>A0A0M0GIH3</accession>
<dbReference type="EMBL" id="LGUF01000007">
    <property type="protein sequence ID" value="KON89649.1"/>
    <property type="molecule type" value="Genomic_DNA"/>
</dbReference>
<proteinExistence type="predicted"/>
<reference evidence="2" key="1">
    <citation type="submission" date="2015-07" db="EMBL/GenBank/DDBJ databases">
        <title>Fjat-10036 dsm4.</title>
        <authorList>
            <person name="Liu B."/>
            <person name="Wang J."/>
            <person name="Zhu Y."/>
            <person name="Liu G."/>
            <person name="Chen Q."/>
            <person name="Chen Z."/>
            <person name="Lan J."/>
            <person name="Che J."/>
            <person name="Ge C."/>
            <person name="Shi H."/>
            <person name="Pan Z."/>
            <person name="Liu X."/>
        </authorList>
    </citation>
    <scope>NUCLEOTIDE SEQUENCE [LARGE SCALE GENOMIC DNA]</scope>
    <source>
        <strain evidence="2">DSM 4</strain>
    </source>
</reference>
<dbReference type="STRING" id="1459.AF332_24390"/>
<organism evidence="1 2">
    <name type="scientific">Sporosarcina globispora</name>
    <name type="common">Bacillus globisporus</name>
    <dbReference type="NCBI Taxonomy" id="1459"/>
    <lineage>
        <taxon>Bacteria</taxon>
        <taxon>Bacillati</taxon>
        <taxon>Bacillota</taxon>
        <taxon>Bacilli</taxon>
        <taxon>Bacillales</taxon>
        <taxon>Caryophanaceae</taxon>
        <taxon>Sporosarcina</taxon>
    </lineage>
</organism>
<evidence type="ECO:0000313" key="2">
    <source>
        <dbReference type="Proteomes" id="UP000037109"/>
    </source>
</evidence>
<dbReference type="Proteomes" id="UP000037109">
    <property type="component" value="Unassembled WGS sequence"/>
</dbReference>
<protein>
    <submittedName>
        <fullName evidence="1">Uncharacterized protein</fullName>
    </submittedName>
</protein>
<dbReference type="AlphaFoldDB" id="A0A0M0GIH3"/>
<keyword evidence="2" id="KW-1185">Reference proteome</keyword>